<dbReference type="Proteomes" id="UP000289734">
    <property type="component" value="Unassembled WGS sequence"/>
</dbReference>
<dbReference type="PROSITE" id="PS50930">
    <property type="entry name" value="HTH_LYTTR"/>
    <property type="match status" value="1"/>
</dbReference>
<dbReference type="GO" id="GO:0003677">
    <property type="term" value="F:DNA binding"/>
    <property type="evidence" value="ECO:0007669"/>
    <property type="project" value="InterPro"/>
</dbReference>
<evidence type="ECO:0000259" key="3">
    <source>
        <dbReference type="PROSITE" id="PS50930"/>
    </source>
</evidence>
<feature type="domain" description="HTH LytTR-type" evidence="3">
    <location>
        <begin position="138"/>
        <end position="235"/>
    </location>
</feature>
<dbReference type="SMART" id="SM00850">
    <property type="entry name" value="LytTR"/>
    <property type="match status" value="1"/>
</dbReference>
<reference evidence="5" key="1">
    <citation type="submission" date="2019-01" db="EMBL/GenBank/DDBJ databases">
        <title>Cytophagaceae bacterium strain CAR-16.</title>
        <authorList>
            <person name="Chen W.-M."/>
        </authorList>
    </citation>
    <scope>NUCLEOTIDE SEQUENCE [LARGE SCALE GENOMIC DNA]</scope>
    <source>
        <strain evidence="5">ICH-30</strain>
    </source>
</reference>
<evidence type="ECO:0000256" key="1">
    <source>
        <dbReference type="PROSITE-ProRule" id="PRU00169"/>
    </source>
</evidence>
<dbReference type="SMART" id="SM00448">
    <property type="entry name" value="REC"/>
    <property type="match status" value="1"/>
</dbReference>
<organism evidence="4 5">
    <name type="scientific">Flavobacterium piscinae</name>
    <dbReference type="NCBI Taxonomy" id="2506424"/>
    <lineage>
        <taxon>Bacteria</taxon>
        <taxon>Pseudomonadati</taxon>
        <taxon>Bacteroidota</taxon>
        <taxon>Flavobacteriia</taxon>
        <taxon>Flavobacteriales</taxon>
        <taxon>Flavobacteriaceae</taxon>
        <taxon>Flavobacterium</taxon>
    </lineage>
</organism>
<dbReference type="OrthoDB" id="2168082at2"/>
<dbReference type="PANTHER" id="PTHR37299:SF1">
    <property type="entry name" value="STAGE 0 SPORULATION PROTEIN A HOMOLOG"/>
    <property type="match status" value="1"/>
</dbReference>
<protein>
    <submittedName>
        <fullName evidence="4">Response regulator transcription factor</fullName>
    </submittedName>
</protein>
<evidence type="ECO:0000259" key="2">
    <source>
        <dbReference type="PROSITE" id="PS50110"/>
    </source>
</evidence>
<feature type="domain" description="Response regulatory" evidence="2">
    <location>
        <begin position="6"/>
        <end position="117"/>
    </location>
</feature>
<dbReference type="PROSITE" id="PS50110">
    <property type="entry name" value="RESPONSE_REGULATORY"/>
    <property type="match status" value="1"/>
</dbReference>
<gene>
    <name evidence="4" type="ORF">EQG68_00805</name>
</gene>
<comment type="caution">
    <text evidence="4">The sequence shown here is derived from an EMBL/GenBank/DDBJ whole genome shotgun (WGS) entry which is preliminary data.</text>
</comment>
<dbReference type="EMBL" id="SBKQ01000001">
    <property type="protein sequence ID" value="RXR35468.1"/>
    <property type="molecule type" value="Genomic_DNA"/>
</dbReference>
<dbReference type="SUPFAM" id="SSF52172">
    <property type="entry name" value="CheY-like"/>
    <property type="match status" value="1"/>
</dbReference>
<sequence>MMKVFSCIIVDDDEMDRLVVQSYAKRFLNLNVIGVFESAEKALLFLNQNEVDIAFLDIEMPGESGIELRKKALSIPVCVFISSHAESAAETFEIQTLDFIVKPFKFARFEQTIQRIEEFMNIKTKADLYEQTIGGDAIYVKSGTEKVKIRLHEILYFEALKNYTVIVTESERHYVLKGLSEFLSDDLFRSFIRIHRSFAVQKQHIEKIISNEIHLINDKTIPIGRSYKKNLSNLL</sequence>
<name>A0A4Q1KYK9_9FLAO</name>
<dbReference type="Gene3D" id="3.40.50.2300">
    <property type="match status" value="1"/>
</dbReference>
<accession>A0A4Q1KYK9</accession>
<dbReference type="AlphaFoldDB" id="A0A4Q1KYK9"/>
<feature type="modified residue" description="4-aspartylphosphate" evidence="1">
    <location>
        <position position="57"/>
    </location>
</feature>
<dbReference type="InterPro" id="IPR007492">
    <property type="entry name" value="LytTR_DNA-bd_dom"/>
</dbReference>
<dbReference type="InterPro" id="IPR011006">
    <property type="entry name" value="CheY-like_superfamily"/>
</dbReference>
<dbReference type="Pfam" id="PF00072">
    <property type="entry name" value="Response_reg"/>
    <property type="match status" value="1"/>
</dbReference>
<keyword evidence="5" id="KW-1185">Reference proteome</keyword>
<proteinExistence type="predicted"/>
<dbReference type="Pfam" id="PF04397">
    <property type="entry name" value="LytTR"/>
    <property type="match status" value="1"/>
</dbReference>
<evidence type="ECO:0000313" key="4">
    <source>
        <dbReference type="EMBL" id="RXR35468.1"/>
    </source>
</evidence>
<dbReference type="GO" id="GO:0000156">
    <property type="term" value="F:phosphorelay response regulator activity"/>
    <property type="evidence" value="ECO:0007669"/>
    <property type="project" value="InterPro"/>
</dbReference>
<dbReference type="PANTHER" id="PTHR37299">
    <property type="entry name" value="TRANSCRIPTIONAL REGULATOR-RELATED"/>
    <property type="match status" value="1"/>
</dbReference>
<keyword evidence="1" id="KW-0597">Phosphoprotein</keyword>
<evidence type="ECO:0000313" key="5">
    <source>
        <dbReference type="Proteomes" id="UP000289734"/>
    </source>
</evidence>
<dbReference type="Gene3D" id="2.40.50.1020">
    <property type="entry name" value="LytTr DNA-binding domain"/>
    <property type="match status" value="1"/>
</dbReference>
<dbReference type="InterPro" id="IPR001789">
    <property type="entry name" value="Sig_transdc_resp-reg_receiver"/>
</dbReference>
<dbReference type="InterPro" id="IPR046947">
    <property type="entry name" value="LytR-like"/>
</dbReference>